<gene>
    <name evidence="3" type="ORF">OSB1V03_LOCUS4615</name>
</gene>
<keyword evidence="4" id="KW-1185">Reference proteome</keyword>
<accession>A0A7R9PXP6</accession>
<feature type="transmembrane region" description="Helical" evidence="1">
    <location>
        <begin position="63"/>
        <end position="84"/>
    </location>
</feature>
<feature type="transmembrane region" description="Helical" evidence="1">
    <location>
        <begin position="162"/>
        <end position="180"/>
    </location>
</feature>
<feature type="signal peptide" evidence="2">
    <location>
        <begin position="1"/>
        <end position="26"/>
    </location>
</feature>
<keyword evidence="2" id="KW-0732">Signal</keyword>
<protein>
    <submittedName>
        <fullName evidence="3">Uncharacterized protein</fullName>
    </submittedName>
</protein>
<evidence type="ECO:0000256" key="2">
    <source>
        <dbReference type="SAM" id="SignalP"/>
    </source>
</evidence>
<organism evidence="3">
    <name type="scientific">Medioppia subpectinata</name>
    <dbReference type="NCBI Taxonomy" id="1979941"/>
    <lineage>
        <taxon>Eukaryota</taxon>
        <taxon>Metazoa</taxon>
        <taxon>Ecdysozoa</taxon>
        <taxon>Arthropoda</taxon>
        <taxon>Chelicerata</taxon>
        <taxon>Arachnida</taxon>
        <taxon>Acari</taxon>
        <taxon>Acariformes</taxon>
        <taxon>Sarcoptiformes</taxon>
        <taxon>Oribatida</taxon>
        <taxon>Brachypylina</taxon>
        <taxon>Oppioidea</taxon>
        <taxon>Oppiidae</taxon>
        <taxon>Medioppia</taxon>
    </lineage>
</organism>
<evidence type="ECO:0000256" key="1">
    <source>
        <dbReference type="SAM" id="Phobius"/>
    </source>
</evidence>
<keyword evidence="1" id="KW-0812">Transmembrane</keyword>
<name>A0A7R9PXP6_9ACAR</name>
<evidence type="ECO:0000313" key="3">
    <source>
        <dbReference type="EMBL" id="CAD7624169.1"/>
    </source>
</evidence>
<dbReference type="AlphaFoldDB" id="A0A7R9PXP6"/>
<keyword evidence="1" id="KW-1133">Transmembrane helix</keyword>
<sequence>MSATHVFVSLAIRLVPLICVITVCAAKPMLATTTAVARVHTSSPVDTQQLIQALTEDNWFHRLLINLLSYAVIVIPSALTVYMVRKRLCIHFVADNYFVKLFVFGKNETIVDNNYSDEDLGDLSTNEKLLPTSLRDIEPKPSTSKSMPTNPWASIRTRRVTLLLYCFLGLQVSYLSWGLLQEKIMTTEYVIQSQFFTEGHKHLVTISDRHSNGI</sequence>
<evidence type="ECO:0000313" key="4">
    <source>
        <dbReference type="Proteomes" id="UP000759131"/>
    </source>
</evidence>
<proteinExistence type="predicted"/>
<dbReference type="EMBL" id="OC856716">
    <property type="protein sequence ID" value="CAD7624169.1"/>
    <property type="molecule type" value="Genomic_DNA"/>
</dbReference>
<dbReference type="OrthoDB" id="10035043at2759"/>
<dbReference type="EMBL" id="CAJPIZ010002141">
    <property type="protein sequence ID" value="CAG2104599.1"/>
    <property type="molecule type" value="Genomic_DNA"/>
</dbReference>
<dbReference type="Proteomes" id="UP000759131">
    <property type="component" value="Unassembled WGS sequence"/>
</dbReference>
<reference evidence="3" key="1">
    <citation type="submission" date="2020-11" db="EMBL/GenBank/DDBJ databases">
        <authorList>
            <person name="Tran Van P."/>
        </authorList>
    </citation>
    <scope>NUCLEOTIDE SEQUENCE</scope>
</reference>
<feature type="chain" id="PRO_5036211668" evidence="2">
    <location>
        <begin position="27"/>
        <end position="214"/>
    </location>
</feature>
<keyword evidence="1" id="KW-0472">Membrane</keyword>